<gene>
    <name evidence="11" type="ORF">BGW38_000364</name>
</gene>
<evidence type="ECO:0000256" key="6">
    <source>
        <dbReference type="ARBA" id="ARBA00022989"/>
    </source>
</evidence>
<evidence type="ECO:0000313" key="12">
    <source>
        <dbReference type="Proteomes" id="UP000780801"/>
    </source>
</evidence>
<keyword evidence="5" id="KW-0029">Amino-acid transport</keyword>
<dbReference type="PANTHER" id="PTHR22950:SF458">
    <property type="entry name" value="SODIUM-COUPLED NEUTRAL AMINO ACID TRANSPORTER 11-RELATED"/>
    <property type="match status" value="1"/>
</dbReference>
<feature type="transmembrane region" description="Helical" evidence="9">
    <location>
        <begin position="409"/>
        <end position="428"/>
    </location>
</feature>
<evidence type="ECO:0000256" key="5">
    <source>
        <dbReference type="ARBA" id="ARBA00022970"/>
    </source>
</evidence>
<feature type="transmembrane region" description="Helical" evidence="9">
    <location>
        <begin position="375"/>
        <end position="397"/>
    </location>
</feature>
<evidence type="ECO:0000256" key="4">
    <source>
        <dbReference type="ARBA" id="ARBA00022692"/>
    </source>
</evidence>
<keyword evidence="4 9" id="KW-0812">Transmembrane</keyword>
<evidence type="ECO:0000256" key="8">
    <source>
        <dbReference type="SAM" id="MobiDB-lite"/>
    </source>
</evidence>
<keyword evidence="7 9" id="KW-0472">Membrane</keyword>
<evidence type="ECO:0000256" key="1">
    <source>
        <dbReference type="ARBA" id="ARBA00004141"/>
    </source>
</evidence>
<evidence type="ECO:0000256" key="7">
    <source>
        <dbReference type="ARBA" id="ARBA00023136"/>
    </source>
</evidence>
<evidence type="ECO:0000256" key="2">
    <source>
        <dbReference type="ARBA" id="ARBA00008066"/>
    </source>
</evidence>
<dbReference type="PANTHER" id="PTHR22950">
    <property type="entry name" value="AMINO ACID TRANSPORTER"/>
    <property type="match status" value="1"/>
</dbReference>
<dbReference type="InterPro" id="IPR013057">
    <property type="entry name" value="AA_transpt_TM"/>
</dbReference>
<dbReference type="Pfam" id="PF01490">
    <property type="entry name" value="Aa_trans"/>
    <property type="match status" value="1"/>
</dbReference>
<keyword evidence="12" id="KW-1185">Reference proteome</keyword>
<feature type="compositionally biased region" description="Polar residues" evidence="8">
    <location>
        <begin position="60"/>
        <end position="72"/>
    </location>
</feature>
<dbReference type="EMBL" id="JAABOA010001099">
    <property type="protein sequence ID" value="KAF9582309.1"/>
    <property type="molecule type" value="Genomic_DNA"/>
</dbReference>
<keyword evidence="3" id="KW-0813">Transport</keyword>
<dbReference type="GO" id="GO:0016020">
    <property type="term" value="C:membrane"/>
    <property type="evidence" value="ECO:0007669"/>
    <property type="project" value="UniProtKB-SubCell"/>
</dbReference>
<dbReference type="GO" id="GO:0005783">
    <property type="term" value="C:endoplasmic reticulum"/>
    <property type="evidence" value="ECO:0007669"/>
    <property type="project" value="TreeGrafter"/>
</dbReference>
<comment type="similarity">
    <text evidence="2">Belongs to the amino acid/polyamine transporter 2 family.</text>
</comment>
<reference evidence="11" key="1">
    <citation type="journal article" date="2020" name="Fungal Divers.">
        <title>Resolving the Mortierellaceae phylogeny through synthesis of multi-gene phylogenetics and phylogenomics.</title>
        <authorList>
            <person name="Vandepol N."/>
            <person name="Liber J."/>
            <person name="Desiro A."/>
            <person name="Na H."/>
            <person name="Kennedy M."/>
            <person name="Barry K."/>
            <person name="Grigoriev I.V."/>
            <person name="Miller A.N."/>
            <person name="O'Donnell K."/>
            <person name="Stajich J.E."/>
            <person name="Bonito G."/>
        </authorList>
    </citation>
    <scope>NUCLEOTIDE SEQUENCE</scope>
    <source>
        <strain evidence="11">KOD1015</strain>
    </source>
</reference>
<protein>
    <recommendedName>
        <fullName evidence="10">Amino acid transporter transmembrane domain-containing protein</fullName>
    </recommendedName>
</protein>
<dbReference type="GO" id="GO:0015179">
    <property type="term" value="F:L-amino acid transmembrane transporter activity"/>
    <property type="evidence" value="ECO:0007669"/>
    <property type="project" value="TreeGrafter"/>
</dbReference>
<sequence length="663" mass="72415">MDKHTSSFEIDDNRQELLLEQGRIPMHELLQDSSRDSFSETSGPSRTNSRNGPRLPTPLSIGTNSNDSTIDPASSSSASAAVNNGFRRYSMGDSGAESGSDTTALPSNQHIKRTSSFHSKQKTISESKEDDHVHFHSHVSFDPDNLKNQQHSSNHKPSRSPPATPTLGFSSSSGHEGSYASNGLRKPGQDNNSDHDESDVDLDFGFSRRDYQDDHDFHDDSSTKVPLVSYKSQNQKTSSTKGGSRSKTTQPRRQGDYNRISNDSYRSSDHSMERDDEDDEGDVDFGQEEETVGMVSGNRTNRMGIGNRNGQGQGHAEIEAKLPDHGGSLFSSFLNMANSIIGADWTVGLLVHSAKLSGRTTYQDLLMFCFGKGGLIAISIFQFIFAFGVLISFPLSLYRDISKLAKTSAIAMVALVVIIIAVVIEGPRAPEEIRGDPTLVWTFVRPEVFQSIGVISFAFVCHHNSFLIFGSLQKPTINRVKLVTHMSMMVSLLACLILALSGFIAFSDKTQGNILNNFPSDNLIINIARFCFGVNMFTTLPLEAFVCREVIETYYFPGAPFSAKRHFLITTGLVGVALVIALLTCNLGFVLEVTGGFSATALAFILPPLCYLKLASGPTWSVKKIPHIACLLFGIAVMVLSTFFSLQHFLAPVDEGVTSTCSV</sequence>
<name>A0A9P6KE92_9FUNG</name>
<feature type="transmembrane region" description="Helical" evidence="9">
    <location>
        <begin position="527"/>
        <end position="546"/>
    </location>
</feature>
<evidence type="ECO:0000259" key="10">
    <source>
        <dbReference type="Pfam" id="PF01490"/>
    </source>
</evidence>
<proteinExistence type="inferred from homology"/>
<organism evidence="11 12">
    <name type="scientific">Lunasporangiospora selenospora</name>
    <dbReference type="NCBI Taxonomy" id="979761"/>
    <lineage>
        <taxon>Eukaryota</taxon>
        <taxon>Fungi</taxon>
        <taxon>Fungi incertae sedis</taxon>
        <taxon>Mucoromycota</taxon>
        <taxon>Mortierellomycotina</taxon>
        <taxon>Mortierellomycetes</taxon>
        <taxon>Mortierellales</taxon>
        <taxon>Mortierellaceae</taxon>
        <taxon>Lunasporangiospora</taxon>
    </lineage>
</organism>
<comment type="caution">
    <text evidence="11">The sequence shown here is derived from an EMBL/GenBank/DDBJ whole genome shotgun (WGS) entry which is preliminary data.</text>
</comment>
<keyword evidence="6 9" id="KW-1133">Transmembrane helix</keyword>
<feature type="compositionally biased region" description="Basic and acidic residues" evidence="8">
    <location>
        <begin position="25"/>
        <end position="38"/>
    </location>
</feature>
<feature type="region of interest" description="Disordered" evidence="8">
    <location>
        <begin position="1"/>
        <end position="304"/>
    </location>
</feature>
<feature type="transmembrane region" description="Helical" evidence="9">
    <location>
        <begin position="482"/>
        <end position="507"/>
    </location>
</feature>
<feature type="compositionally biased region" description="Polar residues" evidence="8">
    <location>
        <begin position="97"/>
        <end position="109"/>
    </location>
</feature>
<feature type="domain" description="Amino acid transporter transmembrane" evidence="10">
    <location>
        <begin position="389"/>
        <end position="645"/>
    </location>
</feature>
<evidence type="ECO:0000313" key="11">
    <source>
        <dbReference type="EMBL" id="KAF9582309.1"/>
    </source>
</evidence>
<feature type="compositionally biased region" description="Basic and acidic residues" evidence="8">
    <location>
        <begin position="1"/>
        <end position="17"/>
    </location>
</feature>
<evidence type="ECO:0000256" key="3">
    <source>
        <dbReference type="ARBA" id="ARBA00022448"/>
    </source>
</evidence>
<feature type="transmembrane region" description="Helical" evidence="9">
    <location>
        <begin position="597"/>
        <end position="616"/>
    </location>
</feature>
<comment type="subcellular location">
    <subcellularLocation>
        <location evidence="1">Membrane</location>
        <topology evidence="1">Multi-pass membrane protein</topology>
    </subcellularLocation>
</comment>
<feature type="compositionally biased region" description="Basic residues" evidence="8">
    <location>
        <begin position="110"/>
        <end position="121"/>
    </location>
</feature>
<feature type="compositionally biased region" description="Basic and acidic residues" evidence="8">
    <location>
        <begin position="206"/>
        <end position="222"/>
    </location>
</feature>
<feature type="transmembrane region" description="Helical" evidence="9">
    <location>
        <begin position="448"/>
        <end position="470"/>
    </location>
</feature>
<feature type="transmembrane region" description="Helical" evidence="9">
    <location>
        <begin position="628"/>
        <end position="650"/>
    </location>
</feature>
<feature type="transmembrane region" description="Helical" evidence="9">
    <location>
        <begin position="567"/>
        <end position="591"/>
    </location>
</feature>
<feature type="compositionally biased region" description="Basic and acidic residues" evidence="8">
    <location>
        <begin position="123"/>
        <end position="145"/>
    </location>
</feature>
<dbReference type="OrthoDB" id="28208at2759"/>
<feature type="compositionally biased region" description="Acidic residues" evidence="8">
    <location>
        <begin position="274"/>
        <end position="291"/>
    </location>
</feature>
<evidence type="ECO:0000256" key="9">
    <source>
        <dbReference type="SAM" id="Phobius"/>
    </source>
</evidence>
<dbReference type="Proteomes" id="UP000780801">
    <property type="component" value="Unassembled WGS sequence"/>
</dbReference>
<dbReference type="AlphaFoldDB" id="A0A9P6KE92"/>
<feature type="compositionally biased region" description="Polar residues" evidence="8">
    <location>
        <begin position="39"/>
        <end position="51"/>
    </location>
</feature>
<feature type="compositionally biased region" description="Low complexity" evidence="8">
    <location>
        <begin position="236"/>
        <end position="249"/>
    </location>
</feature>
<feature type="compositionally biased region" description="Low complexity" evidence="8">
    <location>
        <begin position="168"/>
        <end position="181"/>
    </location>
</feature>
<accession>A0A9P6KE92</accession>